<organism evidence="13">
    <name type="scientific">Saccoglossus kowalevskii</name>
    <name type="common">Acorn worm</name>
    <dbReference type="NCBI Taxonomy" id="10224"/>
    <lineage>
        <taxon>Eukaryota</taxon>
        <taxon>Metazoa</taxon>
        <taxon>Hemichordata</taxon>
        <taxon>Enteropneusta</taxon>
        <taxon>Harrimaniidae</taxon>
        <taxon>Saccoglossus</taxon>
    </lineage>
</organism>
<comment type="similarity">
    <text evidence="9">Belongs to the G-protein coupled receptor 1 family.</text>
</comment>
<reference evidence="15" key="3">
    <citation type="submission" date="2025-05" db="UniProtKB">
        <authorList>
            <consortium name="RefSeq"/>
        </authorList>
    </citation>
    <scope>IDENTIFICATION</scope>
    <source>
        <tissue evidence="15">Testes</tissue>
    </source>
</reference>
<evidence type="ECO:0000256" key="7">
    <source>
        <dbReference type="ARBA" id="ARBA00023170"/>
    </source>
</evidence>
<keyword evidence="3 9" id="KW-0812">Transmembrane</keyword>
<feature type="compositionally biased region" description="Polar residues" evidence="10">
    <location>
        <begin position="424"/>
        <end position="438"/>
    </location>
</feature>
<reference evidence="13" key="2">
    <citation type="submission" date="2015-12" db="EMBL/GenBank/DDBJ databases">
        <authorList>
            <person name="Shamseldin A."/>
            <person name="Moawad H."/>
            <person name="Abd El-Rahim W.M."/>
            <person name="Sadowsky M.J."/>
        </authorList>
    </citation>
    <scope>NUCLEOTIDE SEQUENCE</scope>
</reference>
<feature type="transmembrane region" description="Helical" evidence="11">
    <location>
        <begin position="166"/>
        <end position="186"/>
    </location>
</feature>
<dbReference type="PROSITE" id="PS50262">
    <property type="entry name" value="G_PROTEIN_RECEP_F1_2"/>
    <property type="match status" value="1"/>
</dbReference>
<gene>
    <name evidence="15" type="primary">LOC100376062</name>
</gene>
<dbReference type="PRINTS" id="PR01102">
    <property type="entry name" value="5HT6RECEPTR"/>
</dbReference>
<protein>
    <submittedName>
        <fullName evidence="13">G-protein coupled receptor 101-like protein</fullName>
    </submittedName>
    <submittedName>
        <fullName evidence="15">Probable G-protein coupled receptor 101-like</fullName>
    </submittedName>
</protein>
<evidence type="ECO:0000313" key="14">
    <source>
        <dbReference type="Proteomes" id="UP000694865"/>
    </source>
</evidence>
<dbReference type="PANTHER" id="PTHR22752">
    <property type="entry name" value="G PROTEIN-COUPLED RECEPTOR"/>
    <property type="match status" value="1"/>
</dbReference>
<feature type="region of interest" description="Disordered" evidence="10">
    <location>
        <begin position="418"/>
        <end position="438"/>
    </location>
</feature>
<evidence type="ECO:0000313" key="13">
    <source>
        <dbReference type="EMBL" id="ANS11599.1"/>
    </source>
</evidence>
<keyword evidence="14" id="KW-1185">Reference proteome</keyword>
<evidence type="ECO:0000256" key="11">
    <source>
        <dbReference type="SAM" id="Phobius"/>
    </source>
</evidence>
<reference evidence="13" key="1">
    <citation type="journal article" date="2008" name="Biol. Bull.">
        <title>cDNA sequences for transcription factors and signaling proteins of the hemichordate Saccoglossus kowalevskii: efficacy of the expressed sequence tag (EST) approach for evolutionary and developmental studies of a new organism.</title>
        <authorList>
            <person name="Freeman R.M. Jr."/>
            <person name="Wu M."/>
            <person name="Cordonnier-Pratt M.M."/>
            <person name="Pratt L.H."/>
            <person name="Gruber C.E."/>
            <person name="Smith M."/>
            <person name="Lander E.S."/>
            <person name="Stange-Thomann N."/>
            <person name="Lowe C.J."/>
            <person name="Gerhart J."/>
            <person name="Kirschner M."/>
        </authorList>
    </citation>
    <scope>NUCLEOTIDE SEQUENCE</scope>
</reference>
<dbReference type="GO" id="GO:0004930">
    <property type="term" value="F:G protein-coupled receptor activity"/>
    <property type="evidence" value="ECO:0007669"/>
    <property type="project" value="UniProtKB-KW"/>
</dbReference>
<keyword evidence="5 9" id="KW-0297">G-protein coupled receptor</keyword>
<evidence type="ECO:0000256" key="10">
    <source>
        <dbReference type="SAM" id="MobiDB-lite"/>
    </source>
</evidence>
<evidence type="ECO:0000313" key="15">
    <source>
        <dbReference type="RefSeq" id="XP_002734723.1"/>
    </source>
</evidence>
<proteinExistence type="evidence at transcript level"/>
<feature type="transmembrane region" description="Helical" evidence="11">
    <location>
        <begin position="282"/>
        <end position="303"/>
    </location>
</feature>
<keyword evidence="4 11" id="KW-1133">Transmembrane helix</keyword>
<dbReference type="RefSeq" id="XP_002734723.1">
    <property type="nucleotide sequence ID" value="XM_002734677.2"/>
</dbReference>
<evidence type="ECO:0000256" key="9">
    <source>
        <dbReference type="RuleBase" id="RU000688"/>
    </source>
</evidence>
<evidence type="ECO:0000256" key="6">
    <source>
        <dbReference type="ARBA" id="ARBA00023136"/>
    </source>
</evidence>
<dbReference type="PROSITE" id="PS00237">
    <property type="entry name" value="G_PROTEIN_RECEP_F1_1"/>
    <property type="match status" value="1"/>
</dbReference>
<evidence type="ECO:0000259" key="12">
    <source>
        <dbReference type="PROSITE" id="PS50262"/>
    </source>
</evidence>
<dbReference type="Pfam" id="PF00001">
    <property type="entry name" value="7tm_1"/>
    <property type="match status" value="1"/>
</dbReference>
<dbReference type="Proteomes" id="UP000694865">
    <property type="component" value="Unplaced"/>
</dbReference>
<dbReference type="GeneID" id="100376062"/>
<feature type="transmembrane region" description="Helical" evidence="11">
    <location>
        <begin position="46"/>
        <end position="72"/>
    </location>
</feature>
<dbReference type="InterPro" id="IPR017452">
    <property type="entry name" value="GPCR_Rhodpsn_7TM"/>
</dbReference>
<feature type="transmembrane region" description="Helical" evidence="11">
    <location>
        <begin position="125"/>
        <end position="146"/>
    </location>
</feature>
<evidence type="ECO:0000256" key="1">
    <source>
        <dbReference type="ARBA" id="ARBA00004651"/>
    </source>
</evidence>
<dbReference type="AlphaFoldDB" id="A0A1B1JCF5"/>
<feature type="transmembrane region" description="Helical" evidence="11">
    <location>
        <begin position="84"/>
        <end position="105"/>
    </location>
</feature>
<evidence type="ECO:0000256" key="5">
    <source>
        <dbReference type="ARBA" id="ARBA00023040"/>
    </source>
</evidence>
<evidence type="ECO:0000256" key="3">
    <source>
        <dbReference type="ARBA" id="ARBA00022692"/>
    </source>
</evidence>
<evidence type="ECO:0000256" key="4">
    <source>
        <dbReference type="ARBA" id="ARBA00022989"/>
    </source>
</evidence>
<dbReference type="SUPFAM" id="SSF81321">
    <property type="entry name" value="Family A G protein-coupled receptor-like"/>
    <property type="match status" value="1"/>
</dbReference>
<keyword evidence="8 9" id="KW-0807">Transducer</keyword>
<dbReference type="Gene3D" id="1.20.1070.10">
    <property type="entry name" value="Rhodopsin 7-helix transmembrane proteins"/>
    <property type="match status" value="1"/>
</dbReference>
<name>A0A1B1JCF5_SACKO</name>
<feature type="domain" description="G-protein coupled receptors family 1 profile" evidence="12">
    <location>
        <begin position="63"/>
        <end position="339"/>
    </location>
</feature>
<feature type="transmembrane region" description="Helical" evidence="11">
    <location>
        <begin position="323"/>
        <end position="342"/>
    </location>
</feature>
<dbReference type="InterPro" id="IPR000276">
    <property type="entry name" value="GPCR_Rhodpsn"/>
</dbReference>
<evidence type="ECO:0000256" key="2">
    <source>
        <dbReference type="ARBA" id="ARBA00022475"/>
    </source>
</evidence>
<sequence>MESTTELNILVENITTIMNYTTIAVKSWNSMHCSDDNYACQGRIEIALRVTLLVVQIFLAFFGNVFVLLVLYRNPKLMNIANKFVCNLLVADLLQSVVVVPFAIVSSLHSRWIYSELWCKLYACLTHVFAFAAVYTIVIVAIDRYLAILHPLSYHSRMTPTTSTNLMIGTWILAILQSTPPFYGWGEFGWHPARGLCTVLWFKHTISSFSFTIFISLTTFFIPLLIMFRGYWKIFRAAYRQNSIHPLPDLDVPRKNQEIKTNPQKPFFKRRSKRRYKRDMKAAKVVFIVMGSFATSIGPYTVVNLLEASQKWLGDRPTLVHTITLILLFYQCCAHPCIYGYMHRSIRRDLVYLICGYKCPCLLPKPRKDSIMMNRQSAAYTDEWRTSGATLSHIPSQLFLENSEMMDRELMASSVPITDEKETNPSSSVINKPSNGSNVTTTTLLDNDVAEANGDTVYNICGRLKQKTPQIRVRFSDA</sequence>
<dbReference type="PANTHER" id="PTHR22752:SF15">
    <property type="entry name" value="G-PROTEIN COUPLED RECEPTOR 101-RELATED"/>
    <property type="match status" value="1"/>
</dbReference>
<dbReference type="EMBL" id="KU359120">
    <property type="protein sequence ID" value="ANS11599.1"/>
    <property type="molecule type" value="mRNA"/>
</dbReference>
<feature type="transmembrane region" description="Helical" evidence="11">
    <location>
        <begin position="206"/>
        <end position="228"/>
    </location>
</feature>
<evidence type="ECO:0000256" key="8">
    <source>
        <dbReference type="ARBA" id="ARBA00023224"/>
    </source>
</evidence>
<dbReference type="OrthoDB" id="5980076at2759"/>
<dbReference type="PRINTS" id="PR00237">
    <property type="entry name" value="GPCRRHODOPSN"/>
</dbReference>
<dbReference type="GO" id="GO:0005886">
    <property type="term" value="C:plasma membrane"/>
    <property type="evidence" value="ECO:0007669"/>
    <property type="project" value="UniProtKB-SubCell"/>
</dbReference>
<keyword evidence="6 11" id="KW-0472">Membrane</keyword>
<comment type="subcellular location">
    <subcellularLocation>
        <location evidence="1">Cell membrane</location>
        <topology evidence="1">Multi-pass membrane protein</topology>
    </subcellularLocation>
</comment>
<keyword evidence="7 9" id="KW-0675">Receptor</keyword>
<dbReference type="KEGG" id="sko:100376062"/>
<keyword evidence="2" id="KW-1003">Cell membrane</keyword>
<accession>A0A1B1JCF5</accession>